<keyword evidence="2" id="KW-1185">Reference proteome</keyword>
<dbReference type="HOGENOM" id="CLU_2630696_0_0_10"/>
<dbReference type="AlphaFoldDB" id="S0F4M5"/>
<accession>S0F4M5</accession>
<name>S0F4M5_9BACT</name>
<reference evidence="1 2" key="1">
    <citation type="submission" date="2008-12" db="EMBL/GenBank/DDBJ databases">
        <authorList>
            <person name="Fulton L."/>
            <person name="Clifton S."/>
            <person name="Fulton B."/>
            <person name="Xu J."/>
            <person name="Minx P."/>
            <person name="Pepin K.H."/>
            <person name="Johnson M."/>
            <person name="Bhonagiri V."/>
            <person name="Nash W.E."/>
            <person name="Mardis E.R."/>
            <person name="Wilson R.K."/>
        </authorList>
    </citation>
    <scope>NUCLEOTIDE SEQUENCE [LARGE SCALE GENOMIC DNA]</scope>
    <source>
        <strain evidence="1 2">DSM 18228</strain>
    </source>
</reference>
<proteinExistence type="predicted"/>
<dbReference type="Proteomes" id="UP000014073">
    <property type="component" value="Unassembled WGS sequence"/>
</dbReference>
<sequence>MSYGNPESPRAFKKTFRRLHQKPEFFFLKRRNVFERDGNGKKREAAGEISGLSDCRGRDKLLCPFHLRIFTSAKMKT</sequence>
<dbReference type="EMBL" id="ACBW01000033">
    <property type="protein sequence ID" value="EEF75004.1"/>
    <property type="molecule type" value="Genomic_DNA"/>
</dbReference>
<organism evidence="1 2">
    <name type="scientific">Phocaeicola coprophilus DSM 18228 = JCM 13818</name>
    <dbReference type="NCBI Taxonomy" id="547042"/>
    <lineage>
        <taxon>Bacteria</taxon>
        <taxon>Pseudomonadati</taxon>
        <taxon>Bacteroidota</taxon>
        <taxon>Bacteroidia</taxon>
        <taxon>Bacteroidales</taxon>
        <taxon>Bacteroidaceae</taxon>
        <taxon>Phocaeicola</taxon>
    </lineage>
</organism>
<evidence type="ECO:0000313" key="1">
    <source>
        <dbReference type="EMBL" id="EEF75004.1"/>
    </source>
</evidence>
<evidence type="ECO:0000313" key="2">
    <source>
        <dbReference type="Proteomes" id="UP000014073"/>
    </source>
</evidence>
<comment type="caution">
    <text evidence="1">The sequence shown here is derived from an EMBL/GenBank/DDBJ whole genome shotgun (WGS) entry which is preliminary data.</text>
</comment>
<gene>
    <name evidence="1" type="ORF">BACCOPRO_00486</name>
</gene>
<protein>
    <submittedName>
        <fullName evidence="1">Uncharacterized protein</fullName>
    </submittedName>
</protein>